<dbReference type="SUPFAM" id="SSF81324">
    <property type="entry name" value="Voltage-gated potassium channels"/>
    <property type="match status" value="1"/>
</dbReference>
<feature type="transmembrane region" description="Helical" evidence="1">
    <location>
        <begin position="207"/>
        <end position="227"/>
    </location>
</feature>
<keyword evidence="1" id="KW-0812">Transmembrane</keyword>
<name>A0ABT3X550_9BACL</name>
<gene>
    <name evidence="3" type="ORF">OS242_18995</name>
</gene>
<feature type="domain" description="Potassium channel" evidence="2">
    <location>
        <begin position="214"/>
        <end position="298"/>
    </location>
</feature>
<evidence type="ECO:0000313" key="4">
    <source>
        <dbReference type="Proteomes" id="UP001208017"/>
    </source>
</evidence>
<evidence type="ECO:0000259" key="2">
    <source>
        <dbReference type="Pfam" id="PF07885"/>
    </source>
</evidence>
<dbReference type="InterPro" id="IPR013099">
    <property type="entry name" value="K_chnl_dom"/>
</dbReference>
<dbReference type="Gene3D" id="1.10.287.70">
    <property type="match status" value="1"/>
</dbReference>
<reference evidence="3 4" key="1">
    <citation type="submission" date="2022-11" db="EMBL/GenBank/DDBJ databases">
        <title>Study of microbial diversity in lake waters.</title>
        <authorList>
            <person name="Zhang J."/>
        </authorList>
    </citation>
    <scope>NUCLEOTIDE SEQUENCE [LARGE SCALE GENOMIC DNA]</scope>
    <source>
        <strain evidence="3 4">DT12</strain>
    </source>
</reference>
<keyword evidence="1" id="KW-1133">Transmembrane helix</keyword>
<dbReference type="Proteomes" id="UP001208017">
    <property type="component" value="Unassembled WGS sequence"/>
</dbReference>
<dbReference type="InterPro" id="IPR001646">
    <property type="entry name" value="5peptide_repeat"/>
</dbReference>
<keyword evidence="4" id="KW-1185">Reference proteome</keyword>
<evidence type="ECO:0000313" key="3">
    <source>
        <dbReference type="EMBL" id="MCX7572027.1"/>
    </source>
</evidence>
<dbReference type="EMBL" id="JAPMLT010000015">
    <property type="protein sequence ID" value="MCX7572027.1"/>
    <property type="molecule type" value="Genomic_DNA"/>
</dbReference>
<feature type="transmembrane region" description="Helical" evidence="1">
    <location>
        <begin position="270"/>
        <end position="295"/>
    </location>
</feature>
<keyword evidence="1" id="KW-0472">Membrane</keyword>
<protein>
    <submittedName>
        <fullName evidence="3">Pentapeptide repeat-containing protein</fullName>
    </submittedName>
</protein>
<dbReference type="SUPFAM" id="SSF141571">
    <property type="entry name" value="Pentapeptide repeat-like"/>
    <property type="match status" value="1"/>
</dbReference>
<dbReference type="RefSeq" id="WP_267153278.1">
    <property type="nucleotide sequence ID" value="NZ_JAPMLT010000015.1"/>
</dbReference>
<dbReference type="Pfam" id="PF07885">
    <property type="entry name" value="Ion_trans_2"/>
    <property type="match status" value="1"/>
</dbReference>
<accession>A0ABT3X550</accession>
<proteinExistence type="predicted"/>
<organism evidence="3 4">
    <name type="scientific">Tumebacillus lacus</name>
    <dbReference type="NCBI Taxonomy" id="2995335"/>
    <lineage>
        <taxon>Bacteria</taxon>
        <taxon>Bacillati</taxon>
        <taxon>Bacillota</taxon>
        <taxon>Bacilli</taxon>
        <taxon>Bacillales</taxon>
        <taxon>Alicyclobacillaceae</taxon>
        <taxon>Tumebacillus</taxon>
    </lineage>
</organism>
<evidence type="ECO:0000256" key="1">
    <source>
        <dbReference type="SAM" id="Phobius"/>
    </source>
</evidence>
<sequence>MQQYLAGRHNFDILSVEKDTPISGKLFVDQRPDKDLKAKRFVINHSTFANMSFKSSSFIASNLSFCVFIGCYFRRTYFEATLFTGCKFIDCVFDDITLVGCDMRYSTFENCYIDYDVLIGSLPVPSNIRWKMCTNLALESLRSGDSEQYRKYFFEEMKSSEEHYWDMVIQRGKWYKDKYDTVDRFLGLFKFTKSKMSKYLWGYGEKISHLVIVILSVILIFSVIYYAQVDVFKEANSSTAAAKSLDFSESLYLSFCNFITITSDFTTNNAFVRLITAIEGVLGVVLMGFFVAALFRFINRR</sequence>
<dbReference type="Pfam" id="PF00805">
    <property type="entry name" value="Pentapeptide"/>
    <property type="match status" value="1"/>
</dbReference>
<comment type="caution">
    <text evidence="3">The sequence shown here is derived from an EMBL/GenBank/DDBJ whole genome shotgun (WGS) entry which is preliminary data.</text>
</comment>
<dbReference type="Gene3D" id="2.160.20.80">
    <property type="entry name" value="E3 ubiquitin-protein ligase SopA"/>
    <property type="match status" value="1"/>
</dbReference>